<name>A0A9P7YZ61_9HELO</name>
<sequence>MSNPTSPIQTRDFRSPAVSCKRDRKSAYKSARGVRPVPKPTEDELAGLFASDHVKHWKAAEIPARKIELDLGRTPPKKDSNKASNKPYPTIAFNMPGANARHARKGDALVTAKELTTSPLSRSLMELLPSYNQPTSAGIQSLPADSSIIASMKAASAAETGGVLYSFDNKNSPGKEVPLGGLIDKAEQQWRAKETDRIVKTEYAVLDNQGQETRKGHKTPKPVDVDEDDDFEMIDRYE</sequence>
<keyword evidence="3" id="KW-1185">Reference proteome</keyword>
<dbReference type="OrthoDB" id="5153521at2759"/>
<comment type="caution">
    <text evidence="2">The sequence shown here is derived from an EMBL/GenBank/DDBJ whole genome shotgun (WGS) entry which is preliminary data.</text>
</comment>
<dbReference type="Proteomes" id="UP000887226">
    <property type="component" value="Unassembled WGS sequence"/>
</dbReference>
<reference evidence="2" key="1">
    <citation type="journal article" date="2021" name="IMA Fungus">
        <title>Genomic characterization of three marine fungi, including Emericellopsis atlantica sp. nov. with signatures of a generalist lifestyle and marine biomass degradation.</title>
        <authorList>
            <person name="Hagestad O.C."/>
            <person name="Hou L."/>
            <person name="Andersen J.H."/>
            <person name="Hansen E.H."/>
            <person name="Altermark B."/>
            <person name="Li C."/>
            <person name="Kuhnert E."/>
            <person name="Cox R.J."/>
            <person name="Crous P.W."/>
            <person name="Spatafora J.W."/>
            <person name="Lail K."/>
            <person name="Amirebrahimi M."/>
            <person name="Lipzen A."/>
            <person name="Pangilinan J."/>
            <person name="Andreopoulos W."/>
            <person name="Hayes R.D."/>
            <person name="Ng V."/>
            <person name="Grigoriev I.V."/>
            <person name="Jackson S.A."/>
            <person name="Sutton T.D.S."/>
            <person name="Dobson A.D.W."/>
            <person name="Rama T."/>
        </authorList>
    </citation>
    <scope>NUCLEOTIDE SEQUENCE</scope>
    <source>
        <strain evidence="2">TRa3180A</strain>
    </source>
</reference>
<organism evidence="2 3">
    <name type="scientific">Calycina marina</name>
    <dbReference type="NCBI Taxonomy" id="1763456"/>
    <lineage>
        <taxon>Eukaryota</taxon>
        <taxon>Fungi</taxon>
        <taxon>Dikarya</taxon>
        <taxon>Ascomycota</taxon>
        <taxon>Pezizomycotina</taxon>
        <taxon>Leotiomycetes</taxon>
        <taxon>Helotiales</taxon>
        <taxon>Pezizellaceae</taxon>
        <taxon>Calycina</taxon>
    </lineage>
</organism>
<evidence type="ECO:0000313" key="3">
    <source>
        <dbReference type="Proteomes" id="UP000887226"/>
    </source>
</evidence>
<evidence type="ECO:0000256" key="1">
    <source>
        <dbReference type="SAM" id="MobiDB-lite"/>
    </source>
</evidence>
<feature type="region of interest" description="Disordered" evidence="1">
    <location>
        <begin position="1"/>
        <end position="41"/>
    </location>
</feature>
<feature type="region of interest" description="Disordered" evidence="1">
    <location>
        <begin position="203"/>
        <end position="238"/>
    </location>
</feature>
<protein>
    <submittedName>
        <fullName evidence="2">Uncharacterized protein</fullName>
    </submittedName>
</protein>
<evidence type="ECO:0000313" key="2">
    <source>
        <dbReference type="EMBL" id="KAG9242422.1"/>
    </source>
</evidence>
<gene>
    <name evidence="2" type="ORF">BJ878DRAFT_555469</name>
</gene>
<proteinExistence type="predicted"/>
<accession>A0A9P7YZ61</accession>
<feature type="region of interest" description="Disordered" evidence="1">
    <location>
        <begin position="68"/>
        <end position="95"/>
    </location>
</feature>
<dbReference type="EMBL" id="MU254075">
    <property type="protein sequence ID" value="KAG9242422.1"/>
    <property type="molecule type" value="Genomic_DNA"/>
</dbReference>
<feature type="compositionally biased region" description="Basic and acidic residues" evidence="1">
    <location>
        <begin position="68"/>
        <end position="81"/>
    </location>
</feature>
<dbReference type="AlphaFoldDB" id="A0A9P7YZ61"/>